<evidence type="ECO:0000256" key="2">
    <source>
        <dbReference type="ARBA" id="ARBA00022723"/>
    </source>
</evidence>
<proteinExistence type="predicted"/>
<dbReference type="InterPro" id="IPR013087">
    <property type="entry name" value="Znf_C2H2_type"/>
</dbReference>
<dbReference type="InterPro" id="IPR044246">
    <property type="entry name" value="ZFP3-like"/>
</dbReference>
<evidence type="ECO:0000256" key="3">
    <source>
        <dbReference type="ARBA" id="ARBA00022771"/>
    </source>
</evidence>
<gene>
    <name evidence="9" type="ORF">TSUD_19630</name>
</gene>
<keyword evidence="2" id="KW-0479">Metal-binding</keyword>
<evidence type="ECO:0000256" key="1">
    <source>
        <dbReference type="ARBA" id="ARBA00004123"/>
    </source>
</evidence>
<feature type="domain" description="C2H2-type" evidence="8">
    <location>
        <begin position="57"/>
        <end position="84"/>
    </location>
</feature>
<dbReference type="GO" id="GO:0008270">
    <property type="term" value="F:zinc ion binding"/>
    <property type="evidence" value="ECO:0007669"/>
    <property type="project" value="UniProtKB-KW"/>
</dbReference>
<evidence type="ECO:0000256" key="4">
    <source>
        <dbReference type="ARBA" id="ARBA00022833"/>
    </source>
</evidence>
<dbReference type="PROSITE" id="PS50157">
    <property type="entry name" value="ZINC_FINGER_C2H2_2"/>
    <property type="match status" value="1"/>
</dbReference>
<keyword evidence="3 6" id="KW-0863">Zinc-finger</keyword>
<evidence type="ECO:0000256" key="7">
    <source>
        <dbReference type="SAM" id="MobiDB-lite"/>
    </source>
</evidence>
<organism evidence="9 10">
    <name type="scientific">Trifolium subterraneum</name>
    <name type="common">Subterranean clover</name>
    <dbReference type="NCBI Taxonomy" id="3900"/>
    <lineage>
        <taxon>Eukaryota</taxon>
        <taxon>Viridiplantae</taxon>
        <taxon>Streptophyta</taxon>
        <taxon>Embryophyta</taxon>
        <taxon>Tracheophyta</taxon>
        <taxon>Spermatophyta</taxon>
        <taxon>Magnoliopsida</taxon>
        <taxon>eudicotyledons</taxon>
        <taxon>Gunneridae</taxon>
        <taxon>Pentapetalae</taxon>
        <taxon>rosids</taxon>
        <taxon>fabids</taxon>
        <taxon>Fabales</taxon>
        <taxon>Fabaceae</taxon>
        <taxon>Papilionoideae</taxon>
        <taxon>50 kb inversion clade</taxon>
        <taxon>NPAAA clade</taxon>
        <taxon>Hologalegina</taxon>
        <taxon>IRL clade</taxon>
        <taxon>Trifolieae</taxon>
        <taxon>Trifolium</taxon>
    </lineage>
</organism>
<dbReference type="Pfam" id="PF13912">
    <property type="entry name" value="zf-C2H2_6"/>
    <property type="match status" value="1"/>
</dbReference>
<dbReference type="GO" id="GO:0009788">
    <property type="term" value="P:negative regulation of abscisic acid-activated signaling pathway"/>
    <property type="evidence" value="ECO:0007669"/>
    <property type="project" value="InterPro"/>
</dbReference>
<dbReference type="SUPFAM" id="SSF57667">
    <property type="entry name" value="beta-beta-alpha zinc fingers"/>
    <property type="match status" value="1"/>
</dbReference>
<keyword evidence="4" id="KW-0862">Zinc</keyword>
<evidence type="ECO:0000256" key="6">
    <source>
        <dbReference type="PROSITE-ProRule" id="PRU00042"/>
    </source>
</evidence>
<dbReference type="OrthoDB" id="772256at2759"/>
<keyword evidence="10" id="KW-1185">Reference proteome</keyword>
<dbReference type="EMBL" id="DF973630">
    <property type="protein sequence ID" value="GAU36428.1"/>
    <property type="molecule type" value="Genomic_DNA"/>
</dbReference>
<dbReference type="Gene3D" id="3.30.160.60">
    <property type="entry name" value="Classic Zinc Finger"/>
    <property type="match status" value="1"/>
</dbReference>
<dbReference type="InterPro" id="IPR036236">
    <property type="entry name" value="Znf_C2H2_sf"/>
</dbReference>
<dbReference type="GO" id="GO:0005634">
    <property type="term" value="C:nucleus"/>
    <property type="evidence" value="ECO:0007669"/>
    <property type="project" value="UniProtKB-SubCell"/>
</dbReference>
<feature type="region of interest" description="Disordered" evidence="7">
    <location>
        <begin position="29"/>
        <end position="51"/>
    </location>
</feature>
<comment type="subcellular location">
    <subcellularLocation>
        <location evidence="1">Nucleus</location>
    </subcellularLocation>
</comment>
<reference evidence="10" key="1">
    <citation type="journal article" date="2017" name="Front. Plant Sci.">
        <title>Climate Clever Clovers: New Paradigm to Reduce the Environmental Footprint of Ruminants by Breeding Low Methanogenic Forages Utilizing Haplotype Variation.</title>
        <authorList>
            <person name="Kaur P."/>
            <person name="Appels R."/>
            <person name="Bayer P.E."/>
            <person name="Keeble-Gagnere G."/>
            <person name="Wang J."/>
            <person name="Hirakawa H."/>
            <person name="Shirasawa K."/>
            <person name="Vercoe P."/>
            <person name="Stefanova K."/>
            <person name="Durmic Z."/>
            <person name="Nichols P."/>
            <person name="Revell C."/>
            <person name="Isobe S.N."/>
            <person name="Edwards D."/>
            <person name="Erskine W."/>
        </authorList>
    </citation>
    <scope>NUCLEOTIDE SEQUENCE [LARGE SCALE GENOMIC DNA]</scope>
    <source>
        <strain evidence="10">cv. Daliak</strain>
    </source>
</reference>
<protein>
    <recommendedName>
        <fullName evidence="8">C2H2-type domain-containing protein</fullName>
    </recommendedName>
</protein>
<name>A0A2Z6MV50_TRISU</name>
<feature type="compositionally biased region" description="Polar residues" evidence="7">
    <location>
        <begin position="29"/>
        <end position="45"/>
    </location>
</feature>
<evidence type="ECO:0000256" key="5">
    <source>
        <dbReference type="ARBA" id="ARBA00023242"/>
    </source>
</evidence>
<evidence type="ECO:0000313" key="10">
    <source>
        <dbReference type="Proteomes" id="UP000242715"/>
    </source>
</evidence>
<dbReference type="PROSITE" id="PS00028">
    <property type="entry name" value="ZINC_FINGER_C2H2_1"/>
    <property type="match status" value="1"/>
</dbReference>
<dbReference type="PANTHER" id="PTHR47287:SF15">
    <property type="entry name" value="ZINC FINGER PROTEIN 3-LIKE"/>
    <property type="match status" value="1"/>
</dbReference>
<dbReference type="AlphaFoldDB" id="A0A2Z6MV50"/>
<evidence type="ECO:0000259" key="8">
    <source>
        <dbReference type="PROSITE" id="PS50157"/>
    </source>
</evidence>
<accession>A0A2Z6MV50</accession>
<keyword evidence="5" id="KW-0539">Nucleus</keyword>
<evidence type="ECO:0000313" key="9">
    <source>
        <dbReference type="EMBL" id="GAU36428.1"/>
    </source>
</evidence>
<dbReference type="Proteomes" id="UP000242715">
    <property type="component" value="Unassembled WGS sequence"/>
</dbReference>
<dbReference type="PANTHER" id="PTHR47287">
    <property type="entry name" value="C2H2 AND C2HC ZINC FINGERS SUPERFAMILY PROTEIN"/>
    <property type="match status" value="1"/>
</dbReference>
<sequence length="104" mass="11835">MRLDIHTKSTIKSLEIGENACSSQNDAIEPLSQNATNEHLSQNATDEPLSEQEVREFICRYCDKKFSTIQALGGHQNAHKDERASIKIKWKNKGEKRKLSQPKI</sequence>